<evidence type="ECO:0008006" key="4">
    <source>
        <dbReference type="Google" id="ProtNLM"/>
    </source>
</evidence>
<keyword evidence="1" id="KW-0812">Transmembrane</keyword>
<accession>A0A4V2E1K9</accession>
<evidence type="ECO:0000313" key="2">
    <source>
        <dbReference type="EMBL" id="RZM73326.1"/>
    </source>
</evidence>
<keyword evidence="1" id="KW-0472">Membrane</keyword>
<evidence type="ECO:0000313" key="3">
    <source>
        <dbReference type="Proteomes" id="UP000292345"/>
    </source>
</evidence>
<dbReference type="AlphaFoldDB" id="A0A4V2E1K9"/>
<reference evidence="2 3" key="1">
    <citation type="submission" date="2018-01" db="EMBL/GenBank/DDBJ databases">
        <title>Co-occurrence of chitin degradation, pigmentation and bioactivity in marine Pseudoalteromonas.</title>
        <authorList>
            <person name="Paulsen S."/>
            <person name="Gram L."/>
            <person name="Machado H."/>
        </authorList>
    </citation>
    <scope>NUCLEOTIDE SEQUENCE [LARGE SCALE GENOMIC DNA]</scope>
    <source>
        <strain evidence="2 3">S1946</strain>
    </source>
</reference>
<keyword evidence="1" id="KW-1133">Transmembrane helix</keyword>
<comment type="caution">
    <text evidence="2">The sequence shown here is derived from an EMBL/GenBank/DDBJ whole genome shotgun (WGS) entry which is preliminary data.</text>
</comment>
<name>A0A4V2E1K9_9GAMM</name>
<sequence>MPEPKGAKGFGPYFITINVGVVTYVFIILSSKISIAFGVDPNTPGREYPGELMLVVFGCAFVLFISLYAFSFKILLWIFKRLRI</sequence>
<organism evidence="2 3">
    <name type="scientific">Pseudoalteromonas rubra</name>
    <dbReference type="NCBI Taxonomy" id="43658"/>
    <lineage>
        <taxon>Bacteria</taxon>
        <taxon>Pseudomonadati</taxon>
        <taxon>Pseudomonadota</taxon>
        <taxon>Gammaproteobacteria</taxon>
        <taxon>Alteromonadales</taxon>
        <taxon>Pseudoalteromonadaceae</taxon>
        <taxon>Pseudoalteromonas</taxon>
    </lineage>
</organism>
<feature type="transmembrane region" description="Helical" evidence="1">
    <location>
        <begin position="12"/>
        <end position="33"/>
    </location>
</feature>
<dbReference type="Proteomes" id="UP000292345">
    <property type="component" value="Unassembled WGS sequence"/>
</dbReference>
<proteinExistence type="predicted"/>
<gene>
    <name evidence="2" type="ORF">C3B51_20660</name>
</gene>
<dbReference type="EMBL" id="PPUZ01000077">
    <property type="protein sequence ID" value="RZM73326.1"/>
    <property type="molecule type" value="Genomic_DNA"/>
</dbReference>
<evidence type="ECO:0000256" key="1">
    <source>
        <dbReference type="SAM" id="Phobius"/>
    </source>
</evidence>
<protein>
    <recommendedName>
        <fullName evidence="4">DUF898 domain-containing protein</fullName>
    </recommendedName>
</protein>
<feature type="transmembrane region" description="Helical" evidence="1">
    <location>
        <begin position="53"/>
        <end position="79"/>
    </location>
</feature>